<dbReference type="InterPro" id="IPR023210">
    <property type="entry name" value="NADP_OxRdtase_dom"/>
</dbReference>
<keyword evidence="1" id="KW-0560">Oxidoreductase</keyword>
<proteinExistence type="predicted"/>
<dbReference type="PANTHER" id="PTHR43364:SF4">
    <property type="entry name" value="NAD(P)-LINKED OXIDOREDUCTASE SUPERFAMILY PROTEIN"/>
    <property type="match status" value="1"/>
</dbReference>
<dbReference type="Pfam" id="PF00248">
    <property type="entry name" value="Aldo_ket_red"/>
    <property type="match status" value="1"/>
</dbReference>
<dbReference type="EMBL" id="JARKIB010000017">
    <property type="protein sequence ID" value="KAJ7769976.1"/>
    <property type="molecule type" value="Genomic_DNA"/>
</dbReference>
<dbReference type="GO" id="GO:0016491">
    <property type="term" value="F:oxidoreductase activity"/>
    <property type="evidence" value="ECO:0007669"/>
    <property type="project" value="UniProtKB-KW"/>
</dbReference>
<reference evidence="3" key="1">
    <citation type="submission" date="2023-03" db="EMBL/GenBank/DDBJ databases">
        <title>Massive genome expansion in bonnet fungi (Mycena s.s.) driven by repeated elements and novel gene families across ecological guilds.</title>
        <authorList>
            <consortium name="Lawrence Berkeley National Laboratory"/>
            <person name="Harder C.B."/>
            <person name="Miyauchi S."/>
            <person name="Viragh M."/>
            <person name="Kuo A."/>
            <person name="Thoen E."/>
            <person name="Andreopoulos B."/>
            <person name="Lu D."/>
            <person name="Skrede I."/>
            <person name="Drula E."/>
            <person name="Henrissat B."/>
            <person name="Morin E."/>
            <person name="Kohler A."/>
            <person name="Barry K."/>
            <person name="LaButti K."/>
            <person name="Morin E."/>
            <person name="Salamov A."/>
            <person name="Lipzen A."/>
            <person name="Mereny Z."/>
            <person name="Hegedus B."/>
            <person name="Baldrian P."/>
            <person name="Stursova M."/>
            <person name="Weitz H."/>
            <person name="Taylor A."/>
            <person name="Grigoriev I.V."/>
            <person name="Nagy L.G."/>
            <person name="Martin F."/>
            <person name="Kauserud H."/>
        </authorList>
    </citation>
    <scope>NUCLEOTIDE SEQUENCE</scope>
    <source>
        <strain evidence="3">CBHHK182m</strain>
    </source>
</reference>
<protein>
    <submittedName>
        <fullName evidence="3">NADP-dependent oxidoreductase domain-containing protein</fullName>
    </submittedName>
</protein>
<evidence type="ECO:0000313" key="3">
    <source>
        <dbReference type="EMBL" id="KAJ7769976.1"/>
    </source>
</evidence>
<dbReference type="AlphaFoldDB" id="A0AAD7NPG0"/>
<dbReference type="InterPro" id="IPR036812">
    <property type="entry name" value="NAD(P)_OxRdtase_dom_sf"/>
</dbReference>
<dbReference type="Proteomes" id="UP001215598">
    <property type="component" value="Unassembled WGS sequence"/>
</dbReference>
<evidence type="ECO:0000313" key="4">
    <source>
        <dbReference type="Proteomes" id="UP001215598"/>
    </source>
</evidence>
<accession>A0AAD7NPG0</accession>
<sequence>MASTFPKIVFGGASIGPSGRLYSFPDEESIEKLYQLLEEGGVDTIDTACTYGPSEDKTPGGFAAFAPGKGTGESIAQHAKETVDRLGVDKVDVYYIHAPDASIPLEDQLQEINTAYTAGHFKRFGLSNFTPADVQRVYDICKEKGYPLPTVYQSNYSAVARKNEELLLPLLRKLGIALYVYDPLFD</sequence>
<name>A0AAD7NPG0_9AGAR</name>
<evidence type="ECO:0000259" key="2">
    <source>
        <dbReference type="Pfam" id="PF00248"/>
    </source>
</evidence>
<evidence type="ECO:0000256" key="1">
    <source>
        <dbReference type="ARBA" id="ARBA00023002"/>
    </source>
</evidence>
<dbReference type="PANTHER" id="PTHR43364">
    <property type="entry name" value="NADH-SPECIFIC METHYLGLYOXAL REDUCTASE-RELATED"/>
    <property type="match status" value="1"/>
</dbReference>
<organism evidence="3 4">
    <name type="scientific">Mycena metata</name>
    <dbReference type="NCBI Taxonomy" id="1033252"/>
    <lineage>
        <taxon>Eukaryota</taxon>
        <taxon>Fungi</taxon>
        <taxon>Dikarya</taxon>
        <taxon>Basidiomycota</taxon>
        <taxon>Agaricomycotina</taxon>
        <taxon>Agaricomycetes</taxon>
        <taxon>Agaricomycetidae</taxon>
        <taxon>Agaricales</taxon>
        <taxon>Marasmiineae</taxon>
        <taxon>Mycenaceae</taxon>
        <taxon>Mycena</taxon>
    </lineage>
</organism>
<dbReference type="InterPro" id="IPR050523">
    <property type="entry name" value="AKR_Detox_Biosynth"/>
</dbReference>
<dbReference type="Gene3D" id="3.20.20.100">
    <property type="entry name" value="NADP-dependent oxidoreductase domain"/>
    <property type="match status" value="1"/>
</dbReference>
<gene>
    <name evidence="3" type="ORF">B0H16DRAFT_1715611</name>
</gene>
<keyword evidence="4" id="KW-1185">Reference proteome</keyword>
<feature type="domain" description="NADP-dependent oxidoreductase" evidence="2">
    <location>
        <begin position="7"/>
        <end position="184"/>
    </location>
</feature>
<dbReference type="SUPFAM" id="SSF51430">
    <property type="entry name" value="NAD(P)-linked oxidoreductase"/>
    <property type="match status" value="1"/>
</dbReference>
<comment type="caution">
    <text evidence="3">The sequence shown here is derived from an EMBL/GenBank/DDBJ whole genome shotgun (WGS) entry which is preliminary data.</text>
</comment>